<evidence type="ECO:0000256" key="1">
    <source>
        <dbReference type="SAM" id="Phobius"/>
    </source>
</evidence>
<dbReference type="Pfam" id="PF02517">
    <property type="entry name" value="Rce1-like"/>
    <property type="match status" value="1"/>
</dbReference>
<protein>
    <submittedName>
        <fullName evidence="3">Type II CAAX prenyl endopeptidase Rce1 family protein</fullName>
    </submittedName>
</protein>
<dbReference type="InterPro" id="IPR003675">
    <property type="entry name" value="Rce1/LyrA-like_dom"/>
</dbReference>
<feature type="transmembrane region" description="Helical" evidence="1">
    <location>
        <begin position="375"/>
        <end position="393"/>
    </location>
</feature>
<sequence length="568" mass="62566">MNPQDRMNLDKRWVWAAAVGLVIFLFIQVFPITGQLFAVSSSSVLTRAEAKQQALKLAGDNFGLRPDEIDSTTVTHMTDSKTTGYFSKNKLLNVYDKQWADFAPTDVYAIKVYARGLEGALVLSIDMENGRLVSWQHLVAGSVSAKPQSSEVSELTESRASRALNYAAMWSIDTERWEWSGVASASNVFEFVSRQSPIGEAQLRLRIAVPEGYEPSSSAKPSWQGGSVTYSVDLPASFNEYMKQQQKWASLLSAFGFILPQVLMMILAIIYAGTLGGLTSYRRGIFLAGIYFALYASLTFNMIPGLRAETWESGIRIGDQVNLVFRLVTFGVMALFTYFSAVGGDGLWKSMGHTLWPRWQERGYGAAVLRSMKEGYFLAFILLGSQSLILLALEKSLGSFAASDAAQSMYNMSIPLLLPLLAWCAGISEELQSRLFGIGLFRKWFVGLARLITGKSPSPRAAAILTAAAIVPPGLIWALGHVGYAIFPVYTRVIELVLMSFLFGWFMLRFGVMTVIFAHVTLDAVLMGMQMMFDGLPGDFAGGMFSLVFPALVGIVIWKLHGGVRLRT</sequence>
<feature type="domain" description="CAAX prenyl protease 2/Lysostaphin resistance protein A-like" evidence="2">
    <location>
        <begin position="415"/>
        <end position="524"/>
    </location>
</feature>
<feature type="transmembrane region" description="Helical" evidence="1">
    <location>
        <begin position="496"/>
        <end position="520"/>
    </location>
</feature>
<name>A0ABV8S8K3_9BACL</name>
<reference evidence="4" key="1">
    <citation type="journal article" date="2019" name="Int. J. Syst. Evol. Microbiol.">
        <title>The Global Catalogue of Microorganisms (GCM) 10K type strain sequencing project: providing services to taxonomists for standard genome sequencing and annotation.</title>
        <authorList>
            <consortium name="The Broad Institute Genomics Platform"/>
            <consortium name="The Broad Institute Genome Sequencing Center for Infectious Disease"/>
            <person name="Wu L."/>
            <person name="Ma J."/>
        </authorList>
    </citation>
    <scope>NUCLEOTIDE SEQUENCE [LARGE SCALE GENOMIC DNA]</scope>
    <source>
        <strain evidence="4">CGMCC 4.1641</strain>
    </source>
</reference>
<accession>A0ABV8S8K3</accession>
<feature type="transmembrane region" description="Helical" evidence="1">
    <location>
        <begin position="284"/>
        <end position="303"/>
    </location>
</feature>
<proteinExistence type="predicted"/>
<evidence type="ECO:0000259" key="2">
    <source>
        <dbReference type="Pfam" id="PF02517"/>
    </source>
</evidence>
<comment type="caution">
    <text evidence="3">The sequence shown here is derived from an EMBL/GenBank/DDBJ whole genome shotgun (WGS) entry which is preliminary data.</text>
</comment>
<organism evidence="3 4">
    <name type="scientific">Cohnella boryungensis</name>
    <dbReference type="NCBI Taxonomy" id="768479"/>
    <lineage>
        <taxon>Bacteria</taxon>
        <taxon>Bacillati</taxon>
        <taxon>Bacillota</taxon>
        <taxon>Bacilli</taxon>
        <taxon>Bacillales</taxon>
        <taxon>Paenibacillaceae</taxon>
        <taxon>Cohnella</taxon>
    </lineage>
</organism>
<feature type="transmembrane region" description="Helical" evidence="1">
    <location>
        <begin position="12"/>
        <end position="32"/>
    </location>
</feature>
<keyword evidence="1" id="KW-1133">Transmembrane helix</keyword>
<keyword evidence="1" id="KW-0812">Transmembrane</keyword>
<evidence type="ECO:0000313" key="3">
    <source>
        <dbReference type="EMBL" id="MFC4303911.1"/>
    </source>
</evidence>
<feature type="transmembrane region" description="Helical" evidence="1">
    <location>
        <begin position="461"/>
        <end position="484"/>
    </location>
</feature>
<keyword evidence="1" id="KW-0472">Membrane</keyword>
<feature type="transmembrane region" description="Helical" evidence="1">
    <location>
        <begin position="540"/>
        <end position="558"/>
    </location>
</feature>
<feature type="transmembrane region" description="Helical" evidence="1">
    <location>
        <begin position="248"/>
        <end position="272"/>
    </location>
</feature>
<gene>
    <name evidence="3" type="ORF">ACFO1S_10690</name>
</gene>
<dbReference type="Proteomes" id="UP001595755">
    <property type="component" value="Unassembled WGS sequence"/>
</dbReference>
<keyword evidence="4" id="KW-1185">Reference proteome</keyword>
<dbReference type="EMBL" id="JBHSED010000015">
    <property type="protein sequence ID" value="MFC4303911.1"/>
    <property type="molecule type" value="Genomic_DNA"/>
</dbReference>
<dbReference type="RefSeq" id="WP_204603646.1">
    <property type="nucleotide sequence ID" value="NZ_JBHSED010000015.1"/>
</dbReference>
<evidence type="ECO:0000313" key="4">
    <source>
        <dbReference type="Proteomes" id="UP001595755"/>
    </source>
</evidence>
<feature type="transmembrane region" description="Helical" evidence="1">
    <location>
        <begin position="323"/>
        <end position="341"/>
    </location>
</feature>